<keyword evidence="5" id="KW-0378">Hydrolase</keyword>
<keyword evidence="4 12" id="KW-0732">Signal</keyword>
<dbReference type="SUPFAM" id="SSF51445">
    <property type="entry name" value="(Trans)glycosidases"/>
    <property type="match status" value="1"/>
</dbReference>
<dbReference type="EC" id="3.2.1.37" evidence="11"/>
<dbReference type="InterPro" id="IPR044993">
    <property type="entry name" value="BXL"/>
</dbReference>
<keyword evidence="15" id="KW-1185">Reference proteome</keyword>
<evidence type="ECO:0000256" key="11">
    <source>
        <dbReference type="ARBA" id="ARBA00026107"/>
    </source>
</evidence>
<evidence type="ECO:0000256" key="7">
    <source>
        <dbReference type="ARBA" id="ARBA00023277"/>
    </source>
</evidence>
<gene>
    <name evidence="14" type="ORF">BDY21DRAFT_291777</name>
</gene>
<comment type="similarity">
    <text evidence="2">Belongs to the glycosyl hydrolase 3 family.</text>
</comment>
<keyword evidence="7" id="KW-0119">Carbohydrate metabolism</keyword>
<dbReference type="InterPro" id="IPR036962">
    <property type="entry name" value="Glyco_hydro_3_N_sf"/>
</dbReference>
<dbReference type="AlphaFoldDB" id="A0A6A6NRH5"/>
<sequence length="781" mass="84203">MTTNWLTTLALLSLTRVLSTRAAFPDCASGPLSSNGVCDTSLSPSERATALIAQMTPEEKIANLQNTAPGVDRIGLPAYEWWSEALHGVARSPGVAFAGGDQEFSSATSFPMPILMGAAFDDEMIGEVAAVIGKESRAYGNGERAGLDFWTPNINPFKDPRWGRGQETPGEDPFHISRYIHALINGLEYDESGYRQIVATCKHYAAYDIEGSGATSRHEFNAEVTTQELSEYYLPPFKACADANVGGFMCSYNALNGKPTCADPWLLQTVLREHFEWNDPDQWITSDCGAVNDIYEPHNYTDTPEQAVAEALKAGTDLDCGDFYPSYLGGALEQGLIEETDLDRALNRLYSSLVNLGYFDPPEGQALRDIWWDDVNTPEAQALAYQAAVSGAVLISNDGVLPLQPNLSIALIGPWVEATTQMQGNYYGVAPYLVSPLEAAARRNLTVRYVKGSGITQLDATAPDALAVAQQADVVVYMGGIDNSLEAEGNDREDIAWPSGQADLLSQLMAVDTPLVVAQFGGGQVDDSFLLGATNDSALAANAILWAGYPGQEGGNAVWDLLLGTASPAGRLPVTQYPATYAGALPITEMGLRPAVETNGEPLGRTYMWYTGEPVVPFGHGLHYTSFDLAWEEWQTERASFGVAEVVADAGGAQAGNDTASLLSTLLTGYLNVTNTGEAASDYVALLFLSSEDAGPEPRPNRKLVSYQRARNIAPGETRNVELSMALNELARVDESGSRVVYPGNYKLAVDVDEKISWEFELTGDPEMIVEFPTPELIIVI</sequence>
<dbReference type="Pfam" id="PF01915">
    <property type="entry name" value="Glyco_hydro_3_C"/>
    <property type="match status" value="1"/>
</dbReference>
<feature type="domain" description="Fibronectin type III-like" evidence="13">
    <location>
        <begin position="683"/>
        <end position="754"/>
    </location>
</feature>
<evidence type="ECO:0000256" key="10">
    <source>
        <dbReference type="ARBA" id="ARBA00024574"/>
    </source>
</evidence>
<dbReference type="Pfam" id="PF00933">
    <property type="entry name" value="Glyco_hydro_3"/>
    <property type="match status" value="1"/>
</dbReference>
<dbReference type="Pfam" id="PF14310">
    <property type="entry name" value="Fn3-like"/>
    <property type="match status" value="1"/>
</dbReference>
<evidence type="ECO:0000256" key="12">
    <source>
        <dbReference type="SAM" id="SignalP"/>
    </source>
</evidence>
<dbReference type="UniPathway" id="UPA00114"/>
<keyword evidence="9" id="KW-0624">Polysaccharide degradation</keyword>
<dbReference type="GO" id="GO:0046556">
    <property type="term" value="F:alpha-L-arabinofuranosidase activity"/>
    <property type="evidence" value="ECO:0007669"/>
    <property type="project" value="TreeGrafter"/>
</dbReference>
<dbReference type="InterPro" id="IPR026891">
    <property type="entry name" value="Fn3-like"/>
</dbReference>
<evidence type="ECO:0000256" key="2">
    <source>
        <dbReference type="ARBA" id="ARBA00005336"/>
    </source>
</evidence>
<dbReference type="Gene3D" id="3.40.50.1700">
    <property type="entry name" value="Glycoside hydrolase family 3 C-terminal domain"/>
    <property type="match status" value="1"/>
</dbReference>
<dbReference type="PANTHER" id="PTHR42721">
    <property type="entry name" value="SUGAR HYDROLASE-RELATED"/>
    <property type="match status" value="1"/>
</dbReference>
<dbReference type="GO" id="GO:0009044">
    <property type="term" value="F:xylan 1,4-beta-xylosidase activity"/>
    <property type="evidence" value="ECO:0007669"/>
    <property type="project" value="UniProtKB-EC"/>
</dbReference>
<accession>A0A6A6NRH5</accession>
<dbReference type="InterPro" id="IPR017853">
    <property type="entry name" value="GH"/>
</dbReference>
<proteinExistence type="inferred from homology"/>
<evidence type="ECO:0000256" key="4">
    <source>
        <dbReference type="ARBA" id="ARBA00022729"/>
    </source>
</evidence>
<evidence type="ECO:0000313" key="14">
    <source>
        <dbReference type="EMBL" id="KAF2454107.1"/>
    </source>
</evidence>
<dbReference type="Gene3D" id="2.60.40.10">
    <property type="entry name" value="Immunoglobulins"/>
    <property type="match status" value="1"/>
</dbReference>
<dbReference type="SMART" id="SM01217">
    <property type="entry name" value="Fn3_like"/>
    <property type="match status" value="1"/>
</dbReference>
<reference evidence="14" key="1">
    <citation type="journal article" date="2020" name="Stud. Mycol.">
        <title>101 Dothideomycetes genomes: a test case for predicting lifestyles and emergence of pathogens.</title>
        <authorList>
            <person name="Haridas S."/>
            <person name="Albert R."/>
            <person name="Binder M."/>
            <person name="Bloem J."/>
            <person name="Labutti K."/>
            <person name="Salamov A."/>
            <person name="Andreopoulos B."/>
            <person name="Baker S."/>
            <person name="Barry K."/>
            <person name="Bills G."/>
            <person name="Bluhm B."/>
            <person name="Cannon C."/>
            <person name="Castanera R."/>
            <person name="Culley D."/>
            <person name="Daum C."/>
            <person name="Ezra D."/>
            <person name="Gonzalez J."/>
            <person name="Henrissat B."/>
            <person name="Kuo A."/>
            <person name="Liang C."/>
            <person name="Lipzen A."/>
            <person name="Lutzoni F."/>
            <person name="Magnuson J."/>
            <person name="Mondo S."/>
            <person name="Nolan M."/>
            <person name="Ohm R."/>
            <person name="Pangilinan J."/>
            <person name="Park H.-J."/>
            <person name="Ramirez L."/>
            <person name="Alfaro M."/>
            <person name="Sun H."/>
            <person name="Tritt A."/>
            <person name="Yoshinaga Y."/>
            <person name="Zwiers L.-H."/>
            <person name="Turgeon B."/>
            <person name="Goodwin S."/>
            <person name="Spatafora J."/>
            <person name="Crous P."/>
            <person name="Grigoriev I."/>
        </authorList>
    </citation>
    <scope>NUCLEOTIDE SEQUENCE</scope>
    <source>
        <strain evidence="14">ATCC 16933</strain>
    </source>
</reference>
<evidence type="ECO:0000313" key="15">
    <source>
        <dbReference type="Proteomes" id="UP000799766"/>
    </source>
</evidence>
<evidence type="ECO:0000259" key="13">
    <source>
        <dbReference type="SMART" id="SM01217"/>
    </source>
</evidence>
<evidence type="ECO:0000256" key="9">
    <source>
        <dbReference type="ARBA" id="ARBA00023326"/>
    </source>
</evidence>
<evidence type="ECO:0000256" key="5">
    <source>
        <dbReference type="ARBA" id="ARBA00022801"/>
    </source>
</evidence>
<keyword evidence="3" id="KW-0858">Xylan degradation</keyword>
<dbReference type="InterPro" id="IPR036881">
    <property type="entry name" value="Glyco_hydro_3_C_sf"/>
</dbReference>
<dbReference type="OrthoDB" id="47059at2759"/>
<dbReference type="SUPFAM" id="SSF52279">
    <property type="entry name" value="Beta-D-glucan exohydrolase, C-terminal domain"/>
    <property type="match status" value="1"/>
</dbReference>
<dbReference type="Gene3D" id="3.20.20.300">
    <property type="entry name" value="Glycoside hydrolase, family 3, N-terminal domain"/>
    <property type="match status" value="1"/>
</dbReference>
<keyword evidence="6" id="KW-0325">Glycoprotein</keyword>
<evidence type="ECO:0000256" key="8">
    <source>
        <dbReference type="ARBA" id="ARBA00023295"/>
    </source>
</evidence>
<feature type="signal peptide" evidence="12">
    <location>
        <begin position="1"/>
        <end position="22"/>
    </location>
</feature>
<dbReference type="GO" id="GO:0031222">
    <property type="term" value="P:arabinan catabolic process"/>
    <property type="evidence" value="ECO:0007669"/>
    <property type="project" value="TreeGrafter"/>
</dbReference>
<comment type="catalytic activity">
    <reaction evidence="10">
        <text>Hydrolysis of (1-&gt;4)-beta-D-xylans, to remove successive D-xylose residues from the non-reducing termini.</text>
        <dbReference type="EC" id="3.2.1.37"/>
    </reaction>
</comment>
<dbReference type="InterPro" id="IPR013783">
    <property type="entry name" value="Ig-like_fold"/>
</dbReference>
<keyword evidence="8" id="KW-0326">Glycosidase</keyword>
<evidence type="ECO:0000256" key="3">
    <source>
        <dbReference type="ARBA" id="ARBA00022651"/>
    </source>
</evidence>
<dbReference type="PANTHER" id="PTHR42721:SF3">
    <property type="entry name" value="BETA-D-XYLOSIDASE 5-RELATED"/>
    <property type="match status" value="1"/>
</dbReference>
<feature type="chain" id="PRO_5025524116" description="xylan 1,4-beta-xylosidase" evidence="12">
    <location>
        <begin position="23"/>
        <end position="781"/>
    </location>
</feature>
<organism evidence="14 15">
    <name type="scientific">Lineolata rhizophorae</name>
    <dbReference type="NCBI Taxonomy" id="578093"/>
    <lineage>
        <taxon>Eukaryota</taxon>
        <taxon>Fungi</taxon>
        <taxon>Dikarya</taxon>
        <taxon>Ascomycota</taxon>
        <taxon>Pezizomycotina</taxon>
        <taxon>Dothideomycetes</taxon>
        <taxon>Dothideomycetes incertae sedis</taxon>
        <taxon>Lineolatales</taxon>
        <taxon>Lineolataceae</taxon>
        <taxon>Lineolata</taxon>
    </lineage>
</organism>
<evidence type="ECO:0000256" key="1">
    <source>
        <dbReference type="ARBA" id="ARBA00004851"/>
    </source>
</evidence>
<dbReference type="InterPro" id="IPR002772">
    <property type="entry name" value="Glyco_hydro_3_C"/>
</dbReference>
<comment type="pathway">
    <text evidence="1">Glycan degradation; xylan degradation.</text>
</comment>
<evidence type="ECO:0000256" key="6">
    <source>
        <dbReference type="ARBA" id="ARBA00023180"/>
    </source>
</evidence>
<name>A0A6A6NRH5_9PEZI</name>
<dbReference type="GO" id="GO:0045493">
    <property type="term" value="P:xylan catabolic process"/>
    <property type="evidence" value="ECO:0007669"/>
    <property type="project" value="UniProtKB-UniPathway"/>
</dbReference>
<protein>
    <recommendedName>
        <fullName evidence="11">xylan 1,4-beta-xylosidase</fullName>
        <ecNumber evidence="11">3.2.1.37</ecNumber>
    </recommendedName>
</protein>
<dbReference type="InterPro" id="IPR001764">
    <property type="entry name" value="Glyco_hydro_3_N"/>
</dbReference>
<dbReference type="EMBL" id="MU001693">
    <property type="protein sequence ID" value="KAF2454107.1"/>
    <property type="molecule type" value="Genomic_DNA"/>
</dbReference>
<dbReference type="Proteomes" id="UP000799766">
    <property type="component" value="Unassembled WGS sequence"/>
</dbReference>